<dbReference type="Proteomes" id="UP000295293">
    <property type="component" value="Unassembled WGS sequence"/>
</dbReference>
<evidence type="ECO:0000313" key="4">
    <source>
        <dbReference type="Proteomes" id="UP000295293"/>
    </source>
</evidence>
<feature type="signal peptide" evidence="2">
    <location>
        <begin position="1"/>
        <end position="18"/>
    </location>
</feature>
<evidence type="ECO:0008006" key="5">
    <source>
        <dbReference type="Google" id="ProtNLM"/>
    </source>
</evidence>
<feature type="chain" id="PRO_5020615105" description="Lipoprotein" evidence="2">
    <location>
        <begin position="19"/>
        <end position="180"/>
    </location>
</feature>
<proteinExistence type="predicted"/>
<feature type="compositionally biased region" description="Basic and acidic residues" evidence="1">
    <location>
        <begin position="36"/>
        <end position="50"/>
    </location>
</feature>
<accession>A0A4R6YSE7</accession>
<dbReference type="AlphaFoldDB" id="A0A4R6YSE7"/>
<sequence length="180" mass="19076">MRHLFVPLVLLLSLTACSNSSTDSKPAAPAAPAKAAENKAVDAKPADAKPADAPPPAIAEGACGDQSALPKEQRLANTPRWTTASEVDNFGYEVFRGDAEAGPFAKLGAEPVLGAGTTDETKKYEFRDDTIDPCKEYWYYVESIATDGTREKFTPVFKAAAKRKPAAAPAQPAQPTQPAQ</sequence>
<keyword evidence="2" id="KW-0732">Signal</keyword>
<reference evidence="3 4" key="1">
    <citation type="submission" date="2019-03" db="EMBL/GenBank/DDBJ databases">
        <title>Genomic Encyclopedia of Type Strains, Phase IV (KMG-IV): sequencing the most valuable type-strain genomes for metagenomic binning, comparative biology and taxonomic classification.</title>
        <authorList>
            <person name="Goeker M."/>
        </authorList>
    </citation>
    <scope>NUCLEOTIDE SEQUENCE [LARGE SCALE GENOMIC DNA]</scope>
    <source>
        <strain evidence="3 4">DSM 21667</strain>
    </source>
</reference>
<keyword evidence="4" id="KW-1185">Reference proteome</keyword>
<dbReference type="PROSITE" id="PS51257">
    <property type="entry name" value="PROKAR_LIPOPROTEIN"/>
    <property type="match status" value="1"/>
</dbReference>
<gene>
    <name evidence="3" type="ORF">DFR29_11125</name>
</gene>
<dbReference type="OrthoDB" id="5957721at2"/>
<feature type="region of interest" description="Disordered" evidence="1">
    <location>
        <begin position="19"/>
        <end position="82"/>
    </location>
</feature>
<organism evidence="3 4">
    <name type="scientific">Tahibacter aquaticus</name>
    <dbReference type="NCBI Taxonomy" id="520092"/>
    <lineage>
        <taxon>Bacteria</taxon>
        <taxon>Pseudomonadati</taxon>
        <taxon>Pseudomonadota</taxon>
        <taxon>Gammaproteobacteria</taxon>
        <taxon>Lysobacterales</taxon>
        <taxon>Rhodanobacteraceae</taxon>
        <taxon>Tahibacter</taxon>
    </lineage>
</organism>
<protein>
    <recommendedName>
        <fullName evidence="5">Lipoprotein</fullName>
    </recommendedName>
</protein>
<feature type="region of interest" description="Disordered" evidence="1">
    <location>
        <begin position="161"/>
        <end position="180"/>
    </location>
</feature>
<evidence type="ECO:0000313" key="3">
    <source>
        <dbReference type="EMBL" id="TDR41113.1"/>
    </source>
</evidence>
<dbReference type="RefSeq" id="WP_133819874.1">
    <property type="nucleotide sequence ID" value="NZ_SNZH01000011.1"/>
</dbReference>
<evidence type="ECO:0000256" key="1">
    <source>
        <dbReference type="SAM" id="MobiDB-lite"/>
    </source>
</evidence>
<evidence type="ECO:0000256" key="2">
    <source>
        <dbReference type="SAM" id="SignalP"/>
    </source>
</evidence>
<name>A0A4R6YSE7_9GAMM</name>
<dbReference type="EMBL" id="SNZH01000011">
    <property type="protein sequence ID" value="TDR41113.1"/>
    <property type="molecule type" value="Genomic_DNA"/>
</dbReference>
<feature type="compositionally biased region" description="Low complexity" evidence="1">
    <location>
        <begin position="25"/>
        <end position="35"/>
    </location>
</feature>
<comment type="caution">
    <text evidence="3">The sequence shown here is derived from an EMBL/GenBank/DDBJ whole genome shotgun (WGS) entry which is preliminary data.</text>
</comment>
<dbReference type="InterPro" id="IPR013783">
    <property type="entry name" value="Ig-like_fold"/>
</dbReference>
<dbReference type="Gene3D" id="2.60.40.10">
    <property type="entry name" value="Immunoglobulins"/>
    <property type="match status" value="1"/>
</dbReference>
<feature type="compositionally biased region" description="Low complexity" evidence="1">
    <location>
        <begin position="166"/>
        <end position="180"/>
    </location>
</feature>